<dbReference type="PROSITE" id="PS01009">
    <property type="entry name" value="CRISP_1"/>
    <property type="match status" value="1"/>
</dbReference>
<dbReference type="PRINTS" id="PR00837">
    <property type="entry name" value="V5TPXLIKE"/>
</dbReference>
<dbReference type="SMART" id="SM00198">
    <property type="entry name" value="SCP"/>
    <property type="match status" value="1"/>
</dbReference>
<dbReference type="PANTHER" id="PTHR10334">
    <property type="entry name" value="CYSTEINE-RICH SECRETORY PROTEIN-RELATED"/>
    <property type="match status" value="1"/>
</dbReference>
<sequence length="203" mass="21989">MRLHSVVLLLSASLALAAPQASQDSSVSAEYTSDSDFQKTILNVTNLYRQQHNASQLTWNESLADYAKDWSEDCKFEHSGGPSGENLASGYPNVTASVEAWGNERKDYDFKKGEFSSATGHFTQLVWRNTTTVGCARTECNGGQKGGNGDAPGWYIVCEYYPAGNVLDQFKDNVLKQEGAASSTHVNMLAMCIALAIALGSIM</sequence>
<evidence type="ECO:0000259" key="2">
    <source>
        <dbReference type="SMART" id="SM00198"/>
    </source>
</evidence>
<dbReference type="Pfam" id="PF00188">
    <property type="entry name" value="CAP"/>
    <property type="match status" value="1"/>
</dbReference>
<evidence type="ECO:0000313" key="3">
    <source>
        <dbReference type="EMBL" id="KAJ4399367.1"/>
    </source>
</evidence>
<dbReference type="InterPro" id="IPR018244">
    <property type="entry name" value="Allrgn_V5/Tpx1_CS"/>
</dbReference>
<evidence type="ECO:0000256" key="1">
    <source>
        <dbReference type="SAM" id="SignalP"/>
    </source>
</evidence>
<protein>
    <recommendedName>
        <fullName evidence="2">SCP domain-containing protein</fullName>
    </recommendedName>
</protein>
<dbReference type="InterPro" id="IPR014044">
    <property type="entry name" value="CAP_dom"/>
</dbReference>
<comment type="caution">
    <text evidence="3">The sequence shown here is derived from an EMBL/GenBank/DDBJ whole genome shotgun (WGS) entry which is preliminary data.</text>
</comment>
<dbReference type="EMBL" id="JAPEVA010000108">
    <property type="protein sequence ID" value="KAJ4399367.1"/>
    <property type="molecule type" value="Genomic_DNA"/>
</dbReference>
<dbReference type="OrthoDB" id="337038at2759"/>
<evidence type="ECO:0000313" key="4">
    <source>
        <dbReference type="Proteomes" id="UP001140510"/>
    </source>
</evidence>
<proteinExistence type="predicted"/>
<feature type="signal peptide" evidence="1">
    <location>
        <begin position="1"/>
        <end position="17"/>
    </location>
</feature>
<name>A0A9W8Z7C6_9PLEO</name>
<dbReference type="AlphaFoldDB" id="A0A9W8Z7C6"/>
<reference evidence="3" key="1">
    <citation type="submission" date="2022-10" db="EMBL/GenBank/DDBJ databases">
        <title>Tapping the CABI collections for fungal endophytes: first genome assemblies for Collariella, Neodidymelliopsis, Ascochyta clinopodiicola, Didymella pomorum, Didymosphaeria variabile, Neocosmospora piperis and Neocucurbitaria cava.</title>
        <authorList>
            <person name="Hill R."/>
        </authorList>
    </citation>
    <scope>NUCLEOTIDE SEQUENCE</scope>
    <source>
        <strain evidence="3">IMI 355091</strain>
    </source>
</reference>
<keyword evidence="1" id="KW-0732">Signal</keyword>
<organism evidence="3 4">
    <name type="scientific">Didymella pomorum</name>
    <dbReference type="NCBI Taxonomy" id="749634"/>
    <lineage>
        <taxon>Eukaryota</taxon>
        <taxon>Fungi</taxon>
        <taxon>Dikarya</taxon>
        <taxon>Ascomycota</taxon>
        <taxon>Pezizomycotina</taxon>
        <taxon>Dothideomycetes</taxon>
        <taxon>Pleosporomycetidae</taxon>
        <taxon>Pleosporales</taxon>
        <taxon>Pleosporineae</taxon>
        <taxon>Didymellaceae</taxon>
        <taxon>Didymella</taxon>
    </lineage>
</organism>
<feature type="domain" description="SCP" evidence="2">
    <location>
        <begin position="36"/>
        <end position="168"/>
    </location>
</feature>
<dbReference type="Proteomes" id="UP001140510">
    <property type="component" value="Unassembled WGS sequence"/>
</dbReference>
<gene>
    <name evidence="3" type="ORF">N0V91_009459</name>
</gene>
<dbReference type="GO" id="GO:0005576">
    <property type="term" value="C:extracellular region"/>
    <property type="evidence" value="ECO:0007669"/>
    <property type="project" value="InterPro"/>
</dbReference>
<dbReference type="InterPro" id="IPR001283">
    <property type="entry name" value="CRISP-related"/>
</dbReference>
<feature type="chain" id="PRO_5040723787" description="SCP domain-containing protein" evidence="1">
    <location>
        <begin position="18"/>
        <end position="203"/>
    </location>
</feature>
<accession>A0A9W8Z7C6</accession>
<dbReference type="Gene3D" id="3.40.33.10">
    <property type="entry name" value="CAP"/>
    <property type="match status" value="1"/>
</dbReference>
<dbReference type="InterPro" id="IPR035940">
    <property type="entry name" value="CAP_sf"/>
</dbReference>
<keyword evidence="4" id="KW-1185">Reference proteome</keyword>
<dbReference type="SUPFAM" id="SSF55797">
    <property type="entry name" value="PR-1-like"/>
    <property type="match status" value="1"/>
</dbReference>